<organism evidence="2 3">
    <name type="scientific">Effrenium voratum</name>
    <dbReference type="NCBI Taxonomy" id="2562239"/>
    <lineage>
        <taxon>Eukaryota</taxon>
        <taxon>Sar</taxon>
        <taxon>Alveolata</taxon>
        <taxon>Dinophyceae</taxon>
        <taxon>Suessiales</taxon>
        <taxon>Symbiodiniaceae</taxon>
        <taxon>Effrenium</taxon>
    </lineage>
</organism>
<gene>
    <name evidence="2" type="ORF">EVOR1521_LOCUS14702</name>
</gene>
<keyword evidence="3" id="KW-1185">Reference proteome</keyword>
<dbReference type="Proteomes" id="UP001178507">
    <property type="component" value="Unassembled WGS sequence"/>
</dbReference>
<dbReference type="EMBL" id="CAUJNA010001780">
    <property type="protein sequence ID" value="CAJ1388975.1"/>
    <property type="molecule type" value="Genomic_DNA"/>
</dbReference>
<keyword evidence="1" id="KW-0732">Signal</keyword>
<accession>A0AA36ILK2</accession>
<feature type="chain" id="PRO_5041378477" evidence="1">
    <location>
        <begin position="26"/>
        <end position="856"/>
    </location>
</feature>
<evidence type="ECO:0000313" key="3">
    <source>
        <dbReference type="Proteomes" id="UP001178507"/>
    </source>
</evidence>
<protein>
    <submittedName>
        <fullName evidence="2">Uncharacterized protein</fullName>
    </submittedName>
</protein>
<sequence>MVISSALLRLSVPSLLSLLPWPSHALVSIGGAGASRIFVGSESDAAELRDANIGAVVEIAGSKPLMIIDRPDGLRGARVSAQHWDTSLQEALGFVRKEMAHGTSVLLSWTELHCESGAAGAAIAIAAVMAEDEVKFDEAVKRVGGLHHCTAQLQTSDILQRLSKIVHKAGYTPWAWAALFDAAATAQRMEDMAEGKVDLEPQSFEGESPEEEVPIPVRQILCPDFLLWPPATARSWDDEVNLILGPSLQVEVRMPADIPSASILSEQLRYCLQALAGDLPVLVPVLRAPCDSMEVSEDATQSDVDLWLDPSLDGFQVKLTNSKGPGRVELVGGNIWALGAGVEALRQLALHRRASSSLSARLPALCLRGPEPRSAVFIDLWKLPLEEQSQVLRQLARWQIRRFWVPLPANYSSLWFRDVFEARRTCSAIGAEITPVLTHDGLDHGLVPALAQFQGCCTVGLRLSRTEELGKVWPAMRSAGLSSARLVAILSQDLRSQVLHVECFCEQLNSGRYGPAARTGLLLESDIDNPEVETEVVQLGAAYGLSVGILMRSSSMLPLHIWHPQSGRASVRATKMWHKVETLSQVHGFGDAVVEVPVFGAPWAGSGTAWRPSWCLLSGFLAAGLSAPAPGARLLQLLAAQIFGDASTELARELWDAPAPAEHADFARSLLALLTGELSQVETKAANAWYAHLSERRQNLRRFEATAKLPDVPAAAILASALVGIEWLRYACRVLLLVAKHSALSSLSSLQALPPAKGSDVRNGFLALLHRTVHGIVDLPEGWWEETEDSDKATEGHLALWSGGLRLGAALDLQPWRSLKESLFLVFPEWLPVACRLQWFPVCLQCACHETAQRDR</sequence>
<dbReference type="InterPro" id="IPR029021">
    <property type="entry name" value="Prot-tyrosine_phosphatase-like"/>
</dbReference>
<feature type="signal peptide" evidence="1">
    <location>
        <begin position="1"/>
        <end position="25"/>
    </location>
</feature>
<evidence type="ECO:0000313" key="2">
    <source>
        <dbReference type="EMBL" id="CAJ1388975.1"/>
    </source>
</evidence>
<dbReference type="AlphaFoldDB" id="A0AA36ILK2"/>
<dbReference type="Gene3D" id="3.90.190.10">
    <property type="entry name" value="Protein tyrosine phosphatase superfamily"/>
    <property type="match status" value="1"/>
</dbReference>
<proteinExistence type="predicted"/>
<comment type="caution">
    <text evidence="2">The sequence shown here is derived from an EMBL/GenBank/DDBJ whole genome shotgun (WGS) entry which is preliminary data.</text>
</comment>
<reference evidence="2" key="1">
    <citation type="submission" date="2023-08" db="EMBL/GenBank/DDBJ databases">
        <authorList>
            <person name="Chen Y."/>
            <person name="Shah S."/>
            <person name="Dougan E. K."/>
            <person name="Thang M."/>
            <person name="Chan C."/>
        </authorList>
    </citation>
    <scope>NUCLEOTIDE SEQUENCE</scope>
</reference>
<evidence type="ECO:0000256" key="1">
    <source>
        <dbReference type="SAM" id="SignalP"/>
    </source>
</evidence>
<name>A0AA36ILK2_9DINO</name>